<accession>A0A2S6HWI1</accession>
<dbReference type="PROSITE" id="PS51257">
    <property type="entry name" value="PROKAR_LIPOPROTEIN"/>
    <property type="match status" value="1"/>
</dbReference>
<evidence type="ECO:0000313" key="3">
    <source>
        <dbReference type="EMBL" id="PPK82213.1"/>
    </source>
</evidence>
<proteinExistence type="predicted"/>
<keyword evidence="4" id="KW-1185">Reference proteome</keyword>
<evidence type="ECO:0000313" key="4">
    <source>
        <dbReference type="Proteomes" id="UP000237749"/>
    </source>
</evidence>
<feature type="signal peptide" evidence="1">
    <location>
        <begin position="1"/>
        <end position="20"/>
    </location>
</feature>
<sequence length="487" mass="55986">MGKKSGVMMAVVLLSLAGLTACKGQTMVDTGEYPTITVCSVHTASAEANQRISEEISKITRKKAGCNVKIIGYKMNDYEDELSVLYHSGQLPDVFAAFELDSYERWISMGAVIEIDDLLTPYKRDLSSYIRDKEWLIAYLNDKIYGIPSCTSDSKCMGFVFRRDIAETLKIDWRSIKTMDQLHEMLLSVKEHYPDMNLIVPHGGRIIPRMIQDRLGNNIGVLVDKDKDSNVVENFYKSEYFYNLCLQMREWHQQGLFMDKAYMGKEDRQSYLAQGDSFGSFLNLSEISIFNIARYVEYPMAAVQLAPRIADSDSCNMIWCISRDSKNPELAMKVLNLMYTDVEISRLLAYGQEGIDYEFAAPGYVKPAKNSDYLSFDQWTSKVWSWPVGVEIEQWQEEDKLLDYVVFWDEPVKDSPALGFLFDVSQVRVEVDACQNIIDKYENALLCGELWPKTGIDSFNRELELAGIDRVIEEKQRQLDEFIKKYR</sequence>
<feature type="domain" description="DUF3502" evidence="2">
    <location>
        <begin position="416"/>
        <end position="484"/>
    </location>
</feature>
<dbReference type="RefSeq" id="WP_104436258.1">
    <property type="nucleotide sequence ID" value="NZ_PTJA01000003.1"/>
</dbReference>
<dbReference type="OrthoDB" id="354506at2"/>
<feature type="chain" id="PRO_5038400740" evidence="1">
    <location>
        <begin position="21"/>
        <end position="487"/>
    </location>
</feature>
<dbReference type="InterPro" id="IPR022627">
    <property type="entry name" value="DUF3502"/>
</dbReference>
<dbReference type="Pfam" id="PF12010">
    <property type="entry name" value="DUF3502"/>
    <property type="match status" value="1"/>
</dbReference>
<reference evidence="3 4" key="1">
    <citation type="submission" date="2018-02" db="EMBL/GenBank/DDBJ databases">
        <title>Genomic Encyclopedia of Archaeal and Bacterial Type Strains, Phase II (KMG-II): from individual species to whole genera.</title>
        <authorList>
            <person name="Goeker M."/>
        </authorList>
    </citation>
    <scope>NUCLEOTIDE SEQUENCE [LARGE SCALE GENOMIC DNA]</scope>
    <source>
        <strain evidence="3 4">DSM 3808</strain>
    </source>
</reference>
<comment type="caution">
    <text evidence="3">The sequence shown here is derived from an EMBL/GenBank/DDBJ whole genome shotgun (WGS) entry which is preliminary data.</text>
</comment>
<dbReference type="Gene3D" id="3.40.190.10">
    <property type="entry name" value="Periplasmic binding protein-like II"/>
    <property type="match status" value="2"/>
</dbReference>
<keyword evidence="1" id="KW-0732">Signal</keyword>
<dbReference type="AlphaFoldDB" id="A0A2S6HWI1"/>
<organism evidence="3 4">
    <name type="scientific">Lacrimispora xylanisolvens</name>
    <dbReference type="NCBI Taxonomy" id="384636"/>
    <lineage>
        <taxon>Bacteria</taxon>
        <taxon>Bacillati</taxon>
        <taxon>Bacillota</taxon>
        <taxon>Clostridia</taxon>
        <taxon>Lachnospirales</taxon>
        <taxon>Lachnospiraceae</taxon>
        <taxon>Lacrimispora</taxon>
    </lineage>
</organism>
<name>A0A2S6HWI1_9FIRM</name>
<dbReference type="EMBL" id="PTJA01000003">
    <property type="protein sequence ID" value="PPK82213.1"/>
    <property type="molecule type" value="Genomic_DNA"/>
</dbReference>
<evidence type="ECO:0000256" key="1">
    <source>
        <dbReference type="SAM" id="SignalP"/>
    </source>
</evidence>
<gene>
    <name evidence="3" type="ORF">BXY41_103429</name>
</gene>
<dbReference type="Proteomes" id="UP000237749">
    <property type="component" value="Unassembled WGS sequence"/>
</dbReference>
<protein>
    <submittedName>
        <fullName evidence="3">ABC-type glycerol-3-phosphate transport system substrate-binding protein</fullName>
    </submittedName>
</protein>
<evidence type="ECO:0000259" key="2">
    <source>
        <dbReference type="Pfam" id="PF12010"/>
    </source>
</evidence>
<dbReference type="SUPFAM" id="SSF53850">
    <property type="entry name" value="Periplasmic binding protein-like II"/>
    <property type="match status" value="1"/>
</dbReference>